<evidence type="ECO:0000256" key="1">
    <source>
        <dbReference type="SAM" id="Phobius"/>
    </source>
</evidence>
<dbReference type="RefSeq" id="WP_039721440.1">
    <property type="nucleotide sequence ID" value="NZ_CP037899.1"/>
</dbReference>
<gene>
    <name evidence="2" type="ORF">A946_06155</name>
    <name evidence="3" type="ORF">kam1_2080</name>
</gene>
<dbReference type="EMBL" id="JQNX01000004">
    <property type="protein sequence ID" value="KIE58472.1"/>
    <property type="molecule type" value="Genomic_DNA"/>
</dbReference>
<reference evidence="5" key="3">
    <citation type="submission" date="2019-03" db="EMBL/GenBank/DDBJ databases">
        <title>Complete genome of Methylacidiphilum kamchatkense Kam1.</title>
        <authorList>
            <person name="Kruse T."/>
            <person name="Murarilal Ratnadevi C."/>
            <person name="Erikstad H.-A."/>
            <person name="Birkeland N.-K."/>
        </authorList>
    </citation>
    <scope>NUCLEOTIDE SEQUENCE [LARGE SCALE GENOMIC DNA]</scope>
    <source>
        <strain evidence="5">kam1</strain>
    </source>
</reference>
<reference evidence="2 4" key="1">
    <citation type="submission" date="2014-08" db="EMBL/GenBank/DDBJ databases">
        <title>Methylacidiphilum kamchatkense strain Kam1 draft genome sequence.</title>
        <authorList>
            <person name="Birkeland N.-K."/>
            <person name="Erikstad H.A."/>
        </authorList>
    </citation>
    <scope>NUCLEOTIDE SEQUENCE [LARGE SCALE GENOMIC DNA]</scope>
    <source>
        <strain evidence="2 4">Kam1</strain>
    </source>
</reference>
<organism evidence="3 5">
    <name type="scientific">Methylacidiphilum kamchatkense Kam1</name>
    <dbReference type="NCBI Taxonomy" id="1202785"/>
    <lineage>
        <taxon>Bacteria</taxon>
        <taxon>Pseudomonadati</taxon>
        <taxon>Verrucomicrobiota</taxon>
        <taxon>Methylacidiphilae</taxon>
        <taxon>Methylacidiphilales</taxon>
        <taxon>Methylacidiphilaceae</taxon>
        <taxon>Methylacidiphilum (ex Ratnadevi et al. 2023)</taxon>
    </lineage>
</organism>
<feature type="transmembrane region" description="Helical" evidence="1">
    <location>
        <begin position="218"/>
        <end position="236"/>
    </location>
</feature>
<feature type="transmembrane region" description="Helical" evidence="1">
    <location>
        <begin position="71"/>
        <end position="95"/>
    </location>
</feature>
<feature type="transmembrane region" description="Helical" evidence="1">
    <location>
        <begin position="32"/>
        <end position="51"/>
    </location>
</feature>
<name>A0A0C1RK94_9BACT</name>
<keyword evidence="1" id="KW-1133">Transmembrane helix</keyword>
<feature type="transmembrane region" description="Helical" evidence="1">
    <location>
        <begin position="107"/>
        <end position="126"/>
    </location>
</feature>
<dbReference type="KEGG" id="mkc:kam1_2080"/>
<evidence type="ECO:0000313" key="4">
    <source>
        <dbReference type="Proteomes" id="UP000031594"/>
    </source>
</evidence>
<proteinExistence type="predicted"/>
<dbReference type="Proteomes" id="UP000031594">
    <property type="component" value="Unassembled WGS sequence"/>
</dbReference>
<dbReference type="STRING" id="1202785.A946_06155"/>
<protein>
    <submittedName>
        <fullName evidence="3">Uncharacterized protein</fullName>
    </submittedName>
</protein>
<dbReference type="EMBL" id="CP037899">
    <property type="protein sequence ID" value="QDQ43288.1"/>
    <property type="molecule type" value="Genomic_DNA"/>
</dbReference>
<evidence type="ECO:0000313" key="3">
    <source>
        <dbReference type="EMBL" id="QDQ43288.1"/>
    </source>
</evidence>
<evidence type="ECO:0000313" key="5">
    <source>
        <dbReference type="Proteomes" id="UP000315925"/>
    </source>
</evidence>
<keyword evidence="1" id="KW-0812">Transmembrane</keyword>
<reference evidence="3" key="2">
    <citation type="journal article" date="2019" name="BMC Genomics">
        <title>Complete genome sequence analysis of the thermoacidophilic verrucomicrobial methanotroph 'Candidatus Methylacidiphilum kamchatkense' strain Kam1 and comparison with its closest relatives.</title>
        <authorList>
            <person name="Kruse T."/>
            <person name="Ratnadevi C.M."/>
            <person name="Erikstad H.A."/>
            <person name="Birkeland N.K."/>
        </authorList>
    </citation>
    <scope>NUCLEOTIDE SEQUENCE</scope>
    <source>
        <strain evidence="3">Kam1</strain>
    </source>
</reference>
<accession>A0A0C1RK94</accession>
<keyword evidence="4" id="KW-1185">Reference proteome</keyword>
<evidence type="ECO:0000313" key="2">
    <source>
        <dbReference type="EMBL" id="KIE58472.1"/>
    </source>
</evidence>
<dbReference type="OrthoDB" id="190277at2"/>
<dbReference type="Proteomes" id="UP000315925">
    <property type="component" value="Chromosome"/>
</dbReference>
<dbReference type="AlphaFoldDB" id="A0A0C1RK94"/>
<keyword evidence="1" id="KW-0472">Membrane</keyword>
<feature type="transmembrane region" description="Helical" evidence="1">
    <location>
        <begin position="146"/>
        <end position="166"/>
    </location>
</feature>
<sequence>MDMAFSRENTHSFLSDWCSQKKGEIKAVFKENLLPALIIGIFVAFLTIGYYQGWKVKELLEHLERLNREKGIWFTVSVNAICCGPLAVLLHVIVWEKGKVRYYHLESSVYKAFIFGLSIFFSNYVFKAVGLLFGEEPSFHGIICKVFVDNFLYTPFFWLPFIMALFKWKEARYQFFPFWKCWNPLIYMKEGTPLLLSNWIIWIPATTFLFAMPLALQLPFAMCCYIVWSLIVSCLLEQKKGQEQ</sequence>